<keyword evidence="2" id="KW-1185">Reference proteome</keyword>
<reference evidence="1" key="1">
    <citation type="submission" date="2022-06" db="EMBL/GenBank/DDBJ databases">
        <title>Fusarium solani species complex genomes reveal bases of compartmentalisation and animal pathogenesis.</title>
        <authorList>
            <person name="Tsai I.J."/>
        </authorList>
    </citation>
    <scope>NUCLEOTIDE SEQUENCE</scope>
    <source>
        <strain evidence="1">Fu6.1</strain>
    </source>
</reference>
<proteinExistence type="predicted"/>
<evidence type="ECO:0000313" key="2">
    <source>
        <dbReference type="Proteomes" id="UP001065298"/>
    </source>
</evidence>
<name>A0ACC0R8H8_9HYPO</name>
<sequence>MLKNLPWPRKTAGQGVRVAEIAQDLAANNRGLFAPPYGPLEIQVEIQGAELSSRGTEPFSLESEGALREHLSIYHHHADVDSPSDGDNNIQNEEIKASIFLIKPTYGWGPLKITRDGMLSLLSALDVSPSIYRYLTAFGRKSSPIDEGFAGFDLEVTSEPSGGLASLEFCYLLKYVSRRENASSKANPWSIRHALIHQKIDLASNRVSNILVRLPEKVKEQLSTIVKDNGMAEFARDWTWLHAACFSSVDNDLRQFINYLDQEITKVFDRVIMSNMEPTKLNEFDSVQQTSKDLKTLQSLSDQARRLMNTIDLNIETIKCMLKEVNGLRVLSLDSPHCAPVEMLFNLLEKTQQEHRFSLKNASAVLDRARATSEQLRDTASLRNSEISKMSSEMTNLNTLAIARLAEQSSRETHIVKTLTVLALIFVPASFVADFLQMGFITITEESPMRWSAAADLKIYAILALPLIGVTMLIYGCVEMMQRTSAKG</sequence>
<accession>A0ACC0R8H8</accession>
<evidence type="ECO:0000313" key="1">
    <source>
        <dbReference type="EMBL" id="KAI8675994.1"/>
    </source>
</evidence>
<protein>
    <submittedName>
        <fullName evidence="1">Uncharacterized protein</fullName>
    </submittedName>
</protein>
<gene>
    <name evidence="1" type="ORF">NCS57_00502300</name>
</gene>
<comment type="caution">
    <text evidence="1">The sequence shown here is derived from an EMBL/GenBank/DDBJ whole genome shotgun (WGS) entry which is preliminary data.</text>
</comment>
<dbReference type="EMBL" id="CM046505">
    <property type="protein sequence ID" value="KAI8675994.1"/>
    <property type="molecule type" value="Genomic_DNA"/>
</dbReference>
<organism evidence="1 2">
    <name type="scientific">Fusarium keratoplasticum</name>
    <dbReference type="NCBI Taxonomy" id="1328300"/>
    <lineage>
        <taxon>Eukaryota</taxon>
        <taxon>Fungi</taxon>
        <taxon>Dikarya</taxon>
        <taxon>Ascomycota</taxon>
        <taxon>Pezizomycotina</taxon>
        <taxon>Sordariomycetes</taxon>
        <taxon>Hypocreomycetidae</taxon>
        <taxon>Hypocreales</taxon>
        <taxon>Nectriaceae</taxon>
        <taxon>Fusarium</taxon>
        <taxon>Fusarium solani species complex</taxon>
    </lineage>
</organism>
<dbReference type="Proteomes" id="UP001065298">
    <property type="component" value="Chromosome 3"/>
</dbReference>